<feature type="domain" description="ABC transmembrane type-1" evidence="9">
    <location>
        <begin position="69"/>
        <end position="277"/>
    </location>
</feature>
<dbReference type="Pfam" id="PF00528">
    <property type="entry name" value="BPD_transp_1"/>
    <property type="match status" value="1"/>
</dbReference>
<evidence type="ECO:0000256" key="3">
    <source>
        <dbReference type="ARBA" id="ARBA00022448"/>
    </source>
</evidence>
<dbReference type="InterPro" id="IPR035906">
    <property type="entry name" value="MetI-like_sf"/>
</dbReference>
<dbReference type="PROSITE" id="PS50928">
    <property type="entry name" value="ABC_TM1"/>
    <property type="match status" value="1"/>
</dbReference>
<keyword evidence="11" id="KW-1185">Reference proteome</keyword>
<evidence type="ECO:0000313" key="10">
    <source>
        <dbReference type="EMBL" id="MCB8881301.1"/>
    </source>
</evidence>
<sequence length="296" mass="32951">MRNLTQRLNLGDGRWALPCFIGVWSLLVIAPLVVLIVFSFFQTQYFMTVYKPSLYTWNDLFSSGRFEVTLRTLRIALTVTLIDLAIGFPFALWLAKGKTSRTVQAIALALLTIPFFIDLSSRIIVWRPILDEHGLINNFLLATHIASAPQHWLLYTEWPVHFVMVISNFPMMVLPIYMAINVIDDTLIAACQDLGGSPFRVLRDIILPLSLPGILGGIVFTLGSALAAWVEPSMLGGGFVDVLSNSISSAYSALRVPMVAALSTFVVVLLALLLLILTLAMRRFVRFGEVFRSMKS</sequence>
<accession>A0A963Z2A8</accession>
<name>A0A963Z2A8_9PROT</name>
<evidence type="ECO:0000256" key="2">
    <source>
        <dbReference type="ARBA" id="ARBA00007069"/>
    </source>
</evidence>
<evidence type="ECO:0000256" key="6">
    <source>
        <dbReference type="ARBA" id="ARBA00022989"/>
    </source>
</evidence>
<feature type="transmembrane region" description="Helical" evidence="8">
    <location>
        <begin position="106"/>
        <end position="125"/>
    </location>
</feature>
<feature type="transmembrane region" description="Helical" evidence="8">
    <location>
        <begin position="162"/>
        <end position="184"/>
    </location>
</feature>
<dbReference type="CDD" id="cd06261">
    <property type="entry name" value="TM_PBP2"/>
    <property type="match status" value="1"/>
</dbReference>
<protein>
    <submittedName>
        <fullName evidence="10">ABC transporter permease</fullName>
    </submittedName>
</protein>
<keyword evidence="7 8" id="KW-0472">Membrane</keyword>
<evidence type="ECO:0000256" key="1">
    <source>
        <dbReference type="ARBA" id="ARBA00004651"/>
    </source>
</evidence>
<keyword evidence="4" id="KW-1003">Cell membrane</keyword>
<reference evidence="10 11" key="1">
    <citation type="journal article" date="2021" name="Microorganisms">
        <title>Acidisoma silvae sp. nov. and Acidisomacellulosilytica sp. nov., Two Acidophilic Bacteria Isolated from Decaying Wood, Hydrolyzing Cellulose and Producing Poly-3-hydroxybutyrate.</title>
        <authorList>
            <person name="Mieszkin S."/>
            <person name="Pouder E."/>
            <person name="Uroz S."/>
            <person name="Simon-Colin C."/>
            <person name="Alain K."/>
        </authorList>
    </citation>
    <scope>NUCLEOTIDE SEQUENCE [LARGE SCALE GENOMIC DNA]</scope>
    <source>
        <strain evidence="10 11">HW T5.17</strain>
    </source>
</reference>
<feature type="transmembrane region" description="Helical" evidence="8">
    <location>
        <begin position="205"/>
        <end position="230"/>
    </location>
</feature>
<dbReference type="Gene3D" id="1.10.3720.10">
    <property type="entry name" value="MetI-like"/>
    <property type="match status" value="1"/>
</dbReference>
<evidence type="ECO:0000256" key="8">
    <source>
        <dbReference type="RuleBase" id="RU363032"/>
    </source>
</evidence>
<dbReference type="PANTHER" id="PTHR42929">
    <property type="entry name" value="INNER MEMBRANE ABC TRANSPORTER PERMEASE PROTEIN YDCU-RELATED-RELATED"/>
    <property type="match status" value="1"/>
</dbReference>
<organism evidence="10 11">
    <name type="scientific">Acidisoma cellulosilyticum</name>
    <dbReference type="NCBI Taxonomy" id="2802395"/>
    <lineage>
        <taxon>Bacteria</taxon>
        <taxon>Pseudomonadati</taxon>
        <taxon>Pseudomonadota</taxon>
        <taxon>Alphaproteobacteria</taxon>
        <taxon>Acetobacterales</taxon>
        <taxon>Acidocellaceae</taxon>
        <taxon>Acidisoma</taxon>
    </lineage>
</organism>
<feature type="transmembrane region" description="Helical" evidence="8">
    <location>
        <begin position="250"/>
        <end position="277"/>
    </location>
</feature>
<keyword evidence="5 8" id="KW-0812">Transmembrane</keyword>
<feature type="transmembrane region" description="Helical" evidence="8">
    <location>
        <begin position="21"/>
        <end position="41"/>
    </location>
</feature>
<dbReference type="Proteomes" id="UP000721844">
    <property type="component" value="Unassembled WGS sequence"/>
</dbReference>
<proteinExistence type="inferred from homology"/>
<dbReference type="PANTHER" id="PTHR42929:SF1">
    <property type="entry name" value="INNER MEMBRANE ABC TRANSPORTER PERMEASE PROTEIN YDCU-RELATED"/>
    <property type="match status" value="1"/>
</dbReference>
<dbReference type="AlphaFoldDB" id="A0A963Z2A8"/>
<evidence type="ECO:0000313" key="11">
    <source>
        <dbReference type="Proteomes" id="UP000721844"/>
    </source>
</evidence>
<feature type="transmembrane region" description="Helical" evidence="8">
    <location>
        <begin position="75"/>
        <end position="94"/>
    </location>
</feature>
<gene>
    <name evidence="10" type="ORF">ACELLULO517_13720</name>
</gene>
<dbReference type="SUPFAM" id="SSF161098">
    <property type="entry name" value="MetI-like"/>
    <property type="match status" value="1"/>
</dbReference>
<evidence type="ECO:0000259" key="9">
    <source>
        <dbReference type="PROSITE" id="PS50928"/>
    </source>
</evidence>
<keyword evidence="6 8" id="KW-1133">Transmembrane helix</keyword>
<evidence type="ECO:0000256" key="4">
    <source>
        <dbReference type="ARBA" id="ARBA00022475"/>
    </source>
</evidence>
<dbReference type="GO" id="GO:0055085">
    <property type="term" value="P:transmembrane transport"/>
    <property type="evidence" value="ECO:0007669"/>
    <property type="project" value="InterPro"/>
</dbReference>
<evidence type="ECO:0000256" key="5">
    <source>
        <dbReference type="ARBA" id="ARBA00022692"/>
    </source>
</evidence>
<dbReference type="RefSeq" id="WP_227307972.1">
    <property type="nucleotide sequence ID" value="NZ_JAESVA010000004.1"/>
</dbReference>
<dbReference type="InterPro" id="IPR000515">
    <property type="entry name" value="MetI-like"/>
</dbReference>
<keyword evidence="3 8" id="KW-0813">Transport</keyword>
<dbReference type="EMBL" id="JAESVA010000004">
    <property type="protein sequence ID" value="MCB8881301.1"/>
    <property type="molecule type" value="Genomic_DNA"/>
</dbReference>
<comment type="subcellular location">
    <subcellularLocation>
        <location evidence="1 8">Cell membrane</location>
        <topology evidence="1 8">Multi-pass membrane protein</topology>
    </subcellularLocation>
</comment>
<comment type="similarity">
    <text evidence="2">Belongs to the binding-protein-dependent transport system permease family. CysTW subfamily.</text>
</comment>
<evidence type="ECO:0000256" key="7">
    <source>
        <dbReference type="ARBA" id="ARBA00023136"/>
    </source>
</evidence>
<dbReference type="GO" id="GO:0005886">
    <property type="term" value="C:plasma membrane"/>
    <property type="evidence" value="ECO:0007669"/>
    <property type="project" value="UniProtKB-SubCell"/>
</dbReference>
<comment type="caution">
    <text evidence="10">The sequence shown here is derived from an EMBL/GenBank/DDBJ whole genome shotgun (WGS) entry which is preliminary data.</text>
</comment>